<feature type="compositionally biased region" description="Polar residues" evidence="1">
    <location>
        <begin position="147"/>
        <end position="157"/>
    </location>
</feature>
<accession>A0A1Y1ZTV1</accession>
<protein>
    <submittedName>
        <fullName evidence="2">Uncharacterized protein</fullName>
    </submittedName>
</protein>
<proteinExistence type="predicted"/>
<feature type="compositionally biased region" description="Basic and acidic residues" evidence="1">
    <location>
        <begin position="347"/>
        <end position="372"/>
    </location>
</feature>
<dbReference type="AlphaFoldDB" id="A0A1Y1ZTV1"/>
<feature type="compositionally biased region" description="Low complexity" evidence="1">
    <location>
        <begin position="241"/>
        <end position="251"/>
    </location>
</feature>
<feature type="region of interest" description="Disordered" evidence="1">
    <location>
        <begin position="235"/>
        <end position="255"/>
    </location>
</feature>
<comment type="caution">
    <text evidence="2">The sequence shown here is derived from an EMBL/GenBank/DDBJ whole genome shotgun (WGS) entry which is preliminary data.</text>
</comment>
<keyword evidence="3" id="KW-1185">Reference proteome</keyword>
<evidence type="ECO:0000313" key="3">
    <source>
        <dbReference type="Proteomes" id="UP000193144"/>
    </source>
</evidence>
<feature type="region of interest" description="Disordered" evidence="1">
    <location>
        <begin position="147"/>
        <end position="181"/>
    </location>
</feature>
<gene>
    <name evidence="2" type="ORF">BCR34DRAFT_561868</name>
</gene>
<dbReference type="OrthoDB" id="5275938at2759"/>
<evidence type="ECO:0000313" key="2">
    <source>
        <dbReference type="EMBL" id="ORY13640.1"/>
    </source>
</evidence>
<name>A0A1Y1ZTV1_9PLEO</name>
<dbReference type="EMBL" id="MCFA01000040">
    <property type="protein sequence ID" value="ORY13640.1"/>
    <property type="molecule type" value="Genomic_DNA"/>
</dbReference>
<dbReference type="STRING" id="1231657.A0A1Y1ZTV1"/>
<reference evidence="2 3" key="1">
    <citation type="submission" date="2016-07" db="EMBL/GenBank/DDBJ databases">
        <title>Pervasive Adenine N6-methylation of Active Genes in Fungi.</title>
        <authorList>
            <consortium name="DOE Joint Genome Institute"/>
            <person name="Mondo S.J."/>
            <person name="Dannebaum R.O."/>
            <person name="Kuo R.C."/>
            <person name="Labutti K."/>
            <person name="Haridas S."/>
            <person name="Kuo A."/>
            <person name="Salamov A."/>
            <person name="Ahrendt S.R."/>
            <person name="Lipzen A."/>
            <person name="Sullivan W."/>
            <person name="Andreopoulos W.B."/>
            <person name="Clum A."/>
            <person name="Lindquist E."/>
            <person name="Daum C."/>
            <person name="Ramamoorthy G.K."/>
            <person name="Gryganskyi A."/>
            <person name="Culley D."/>
            <person name="Magnuson J.K."/>
            <person name="James T.Y."/>
            <person name="O'Malley M.A."/>
            <person name="Stajich J.E."/>
            <person name="Spatafora J.W."/>
            <person name="Visel A."/>
            <person name="Grigoriev I.V."/>
        </authorList>
    </citation>
    <scope>NUCLEOTIDE SEQUENCE [LARGE SCALE GENOMIC DNA]</scope>
    <source>
        <strain evidence="2 3">CBS 115471</strain>
    </source>
</reference>
<dbReference type="Proteomes" id="UP000193144">
    <property type="component" value="Unassembled WGS sequence"/>
</dbReference>
<evidence type="ECO:0000256" key="1">
    <source>
        <dbReference type="SAM" id="MobiDB-lite"/>
    </source>
</evidence>
<feature type="compositionally biased region" description="Polar residues" evidence="1">
    <location>
        <begin position="165"/>
        <end position="174"/>
    </location>
</feature>
<sequence>MLILVMKIAHLQFRDMMECSLSYPQLVELAATSKRYDTNQILAPFLQRWCQVYRNRILSPGMEGWLYVACQFGLEEDYVLLARHLVLNCMVDKDGELRTPVGHQFHGRFPTGALDRIKQQRRDLLINLLNTTYGHLEDMVDRNTCQCPSTHQSNAGSTPPLVLESSASLPNSTHSNHHISDTDRTNCTLLNYGTLVQKLKSLGYWPVLRTTSCMRDSVTSVANLLSSIKVLACPSDENEPSTSSQADSSTSRLAIPPTPVNAGVKLSSAHAHCDAGLRLATKIQAVIRGVENTVDDHTMLEVRQNRRKYASWPQNARAKNWGVSYVRIPAPMAGLGSGSGAGLPAGDPEKREYRGQRQETEKECRSGSESGRRGSLCPWFNINQDIEQ</sequence>
<organism evidence="2 3">
    <name type="scientific">Clohesyomyces aquaticus</name>
    <dbReference type="NCBI Taxonomy" id="1231657"/>
    <lineage>
        <taxon>Eukaryota</taxon>
        <taxon>Fungi</taxon>
        <taxon>Dikarya</taxon>
        <taxon>Ascomycota</taxon>
        <taxon>Pezizomycotina</taxon>
        <taxon>Dothideomycetes</taxon>
        <taxon>Pleosporomycetidae</taxon>
        <taxon>Pleosporales</taxon>
        <taxon>Lindgomycetaceae</taxon>
        <taxon>Clohesyomyces</taxon>
    </lineage>
</organism>
<feature type="region of interest" description="Disordered" evidence="1">
    <location>
        <begin position="336"/>
        <end position="388"/>
    </location>
</feature>